<dbReference type="STRING" id="1045775.SAMN05216378_5465"/>
<feature type="transmembrane region" description="Helical" evidence="7">
    <location>
        <begin position="79"/>
        <end position="99"/>
    </location>
</feature>
<evidence type="ECO:0000259" key="8">
    <source>
        <dbReference type="PROSITE" id="PS50928"/>
    </source>
</evidence>
<accession>A0A1I2GUH7</accession>
<feature type="transmembrane region" description="Helical" evidence="7">
    <location>
        <begin position="111"/>
        <end position="130"/>
    </location>
</feature>
<feature type="transmembrane region" description="Helical" evidence="7">
    <location>
        <begin position="183"/>
        <end position="205"/>
    </location>
</feature>
<dbReference type="Pfam" id="PF00528">
    <property type="entry name" value="BPD_transp_1"/>
    <property type="match status" value="1"/>
</dbReference>
<comment type="subcellular location">
    <subcellularLocation>
        <location evidence="1 7">Cell membrane</location>
        <topology evidence="1 7">Multi-pass membrane protein</topology>
    </subcellularLocation>
</comment>
<evidence type="ECO:0000256" key="4">
    <source>
        <dbReference type="ARBA" id="ARBA00022692"/>
    </source>
</evidence>
<keyword evidence="3" id="KW-1003">Cell membrane</keyword>
<dbReference type="OrthoDB" id="9810086at2"/>
<dbReference type="SUPFAM" id="SSF161098">
    <property type="entry name" value="MetI-like"/>
    <property type="match status" value="1"/>
</dbReference>
<comment type="similarity">
    <text evidence="7">Belongs to the binding-protein-dependent transport system permease family.</text>
</comment>
<keyword evidence="2 7" id="KW-0813">Transport</keyword>
<keyword evidence="6 7" id="KW-0472">Membrane</keyword>
<evidence type="ECO:0000256" key="1">
    <source>
        <dbReference type="ARBA" id="ARBA00004651"/>
    </source>
</evidence>
<dbReference type="PANTHER" id="PTHR43744:SF9">
    <property type="entry name" value="POLYGALACTURONAN_RHAMNOGALACTURONAN TRANSPORT SYSTEM PERMEASE PROTEIN YTCP"/>
    <property type="match status" value="1"/>
</dbReference>
<dbReference type="PANTHER" id="PTHR43744">
    <property type="entry name" value="ABC TRANSPORTER PERMEASE PROTEIN MG189-RELATED-RELATED"/>
    <property type="match status" value="1"/>
</dbReference>
<gene>
    <name evidence="9" type="ORF">SAMN05216378_5465</name>
</gene>
<evidence type="ECO:0000256" key="7">
    <source>
        <dbReference type="RuleBase" id="RU363032"/>
    </source>
</evidence>
<feature type="transmembrane region" description="Helical" evidence="7">
    <location>
        <begin position="7"/>
        <end position="32"/>
    </location>
</feature>
<organism evidence="9 10">
    <name type="scientific">Paenibacillus catalpae</name>
    <dbReference type="NCBI Taxonomy" id="1045775"/>
    <lineage>
        <taxon>Bacteria</taxon>
        <taxon>Bacillati</taxon>
        <taxon>Bacillota</taxon>
        <taxon>Bacilli</taxon>
        <taxon>Bacillales</taxon>
        <taxon>Paenibacillaceae</taxon>
        <taxon>Paenibacillus</taxon>
    </lineage>
</organism>
<dbReference type="AlphaFoldDB" id="A0A1I2GUH7"/>
<evidence type="ECO:0000313" key="10">
    <source>
        <dbReference type="Proteomes" id="UP000198855"/>
    </source>
</evidence>
<dbReference type="EMBL" id="FOMT01000006">
    <property type="protein sequence ID" value="SFF20790.1"/>
    <property type="molecule type" value="Genomic_DNA"/>
</dbReference>
<dbReference type="InterPro" id="IPR000515">
    <property type="entry name" value="MetI-like"/>
</dbReference>
<keyword evidence="10" id="KW-1185">Reference proteome</keyword>
<dbReference type="PROSITE" id="PS50928">
    <property type="entry name" value="ABC_TM1"/>
    <property type="match status" value="1"/>
</dbReference>
<feature type="domain" description="ABC transmembrane type-1" evidence="8">
    <location>
        <begin position="75"/>
        <end position="281"/>
    </location>
</feature>
<protein>
    <submittedName>
        <fullName evidence="9">Putative aldouronate transport system permease protein</fullName>
    </submittedName>
</protein>
<keyword evidence="5 7" id="KW-1133">Transmembrane helix</keyword>
<feature type="transmembrane region" description="Helical" evidence="7">
    <location>
        <begin position="142"/>
        <end position="162"/>
    </location>
</feature>
<evidence type="ECO:0000313" key="9">
    <source>
        <dbReference type="EMBL" id="SFF20790.1"/>
    </source>
</evidence>
<evidence type="ECO:0000256" key="5">
    <source>
        <dbReference type="ARBA" id="ARBA00022989"/>
    </source>
</evidence>
<sequence length="296" mass="33219">MLVRRSIGDVIFSTCNYILLLALGIGTLFPFLNLAAISLNDAGDTLKGTIYVWPRVFTLENYSTIFANEGLASAAVRSVIRTVVGTALGVICTAMLAYALSRREFFLRKTYNIILIITMYVNGGLIPFYLLVKNIGLMNHAAVYILPTLIGVFNVIIMRSYFEQLPEGIVESARIDGATDFQILFRIVLQISLPVISTITLYIAVSHWNSWFDNYLYASRNENLNLLQYELQKILISSVNQVMSANTHIDATDARRTNPETIRAAMTIIVTLPILLVYPFLQKYFVKGMTFAAMKE</sequence>
<feature type="transmembrane region" description="Helical" evidence="7">
    <location>
        <begin position="262"/>
        <end position="281"/>
    </location>
</feature>
<evidence type="ECO:0000256" key="2">
    <source>
        <dbReference type="ARBA" id="ARBA00022448"/>
    </source>
</evidence>
<reference evidence="10" key="1">
    <citation type="submission" date="2016-10" db="EMBL/GenBank/DDBJ databases">
        <authorList>
            <person name="Varghese N."/>
            <person name="Submissions S."/>
        </authorList>
    </citation>
    <scope>NUCLEOTIDE SEQUENCE [LARGE SCALE GENOMIC DNA]</scope>
    <source>
        <strain evidence="10">CGMCC 1.10784</strain>
    </source>
</reference>
<name>A0A1I2GUH7_9BACL</name>
<keyword evidence="4 7" id="KW-0812">Transmembrane</keyword>
<dbReference type="RefSeq" id="WP_091189694.1">
    <property type="nucleotide sequence ID" value="NZ_FOMT01000006.1"/>
</dbReference>
<dbReference type="Gene3D" id="1.10.3720.10">
    <property type="entry name" value="MetI-like"/>
    <property type="match status" value="1"/>
</dbReference>
<dbReference type="InterPro" id="IPR035906">
    <property type="entry name" value="MetI-like_sf"/>
</dbReference>
<dbReference type="GO" id="GO:0055085">
    <property type="term" value="P:transmembrane transport"/>
    <property type="evidence" value="ECO:0007669"/>
    <property type="project" value="InterPro"/>
</dbReference>
<dbReference type="CDD" id="cd06261">
    <property type="entry name" value="TM_PBP2"/>
    <property type="match status" value="1"/>
</dbReference>
<dbReference type="Proteomes" id="UP000198855">
    <property type="component" value="Unassembled WGS sequence"/>
</dbReference>
<dbReference type="GO" id="GO:0005886">
    <property type="term" value="C:plasma membrane"/>
    <property type="evidence" value="ECO:0007669"/>
    <property type="project" value="UniProtKB-SubCell"/>
</dbReference>
<evidence type="ECO:0000256" key="3">
    <source>
        <dbReference type="ARBA" id="ARBA00022475"/>
    </source>
</evidence>
<evidence type="ECO:0000256" key="6">
    <source>
        <dbReference type="ARBA" id="ARBA00023136"/>
    </source>
</evidence>
<proteinExistence type="inferred from homology"/>